<organism evidence="1 2">
    <name type="scientific">Streptomyces jeddahensis</name>
    <dbReference type="NCBI Taxonomy" id="1716141"/>
    <lineage>
        <taxon>Bacteria</taxon>
        <taxon>Bacillati</taxon>
        <taxon>Actinomycetota</taxon>
        <taxon>Actinomycetes</taxon>
        <taxon>Kitasatosporales</taxon>
        <taxon>Streptomycetaceae</taxon>
        <taxon>Streptomyces</taxon>
    </lineage>
</organism>
<proteinExistence type="predicted"/>
<dbReference type="PATRIC" id="fig|1716141.3.peg.1661"/>
<gene>
    <name evidence="1" type="ORF">STSP_15750</name>
</gene>
<accession>A0A177HVJ6</accession>
<reference evidence="1 2" key="1">
    <citation type="submission" date="2015-12" db="EMBL/GenBank/DDBJ databases">
        <title>Genome sequence of Streptomyces sp. G25.</title>
        <authorList>
            <person name="Poehlein A."/>
            <person name="Roettig A."/>
            <person name="Hiessl S."/>
            <person name="Hauschild P."/>
            <person name="Schauer J."/>
            <person name="Madkour M.H."/>
            <person name="Al-Ansari A.M."/>
            <person name="Almakishah N.H."/>
            <person name="Steinbuechel A."/>
            <person name="Daniel R."/>
        </authorList>
    </citation>
    <scope>NUCLEOTIDE SEQUENCE [LARGE SCALE GENOMIC DNA]</scope>
    <source>
        <strain evidence="2">G25(2015)</strain>
    </source>
</reference>
<dbReference type="Proteomes" id="UP000077381">
    <property type="component" value="Unassembled WGS sequence"/>
</dbReference>
<comment type="caution">
    <text evidence="1">The sequence shown here is derived from an EMBL/GenBank/DDBJ whole genome shotgun (WGS) entry which is preliminary data.</text>
</comment>
<name>A0A177HVJ6_9ACTN</name>
<evidence type="ECO:0000313" key="2">
    <source>
        <dbReference type="Proteomes" id="UP000077381"/>
    </source>
</evidence>
<evidence type="ECO:0000313" key="1">
    <source>
        <dbReference type="EMBL" id="OAH14962.1"/>
    </source>
</evidence>
<protein>
    <submittedName>
        <fullName evidence="1">Uncharacterized protein</fullName>
    </submittedName>
</protein>
<keyword evidence="2" id="KW-1185">Reference proteome</keyword>
<dbReference type="EMBL" id="LOHS01000052">
    <property type="protein sequence ID" value="OAH14962.1"/>
    <property type="molecule type" value="Genomic_DNA"/>
</dbReference>
<dbReference type="AlphaFoldDB" id="A0A177HVJ6"/>
<sequence length="139" mass="15013">MARINLEASYLLRLTGVHMRAPASARRLFRTAARTVVAAFGATVLATTLASAPASAQSGAFVWYDEDGESHVMEDPLGACIELVPPADPNFPVDNATDTIVQVFTNNCFTTPVAQLSPGERARMNTDQPAYRIKVWSTD</sequence>